<evidence type="ECO:0008006" key="3">
    <source>
        <dbReference type="Google" id="ProtNLM"/>
    </source>
</evidence>
<reference evidence="1 2" key="1">
    <citation type="submission" date="2014-02" db="EMBL/GenBank/DDBJ databases">
        <title>The small core and large imbalanced accessory genome model reveals a collaborative survival strategy of Sorangium cellulosum strains in nature.</title>
        <authorList>
            <person name="Han K."/>
            <person name="Peng R."/>
            <person name="Blom J."/>
            <person name="Li Y.-Z."/>
        </authorList>
    </citation>
    <scope>NUCLEOTIDE SEQUENCE [LARGE SCALE GENOMIC DNA]</scope>
    <source>
        <strain evidence="1 2">So0149</strain>
    </source>
</reference>
<dbReference type="EMBL" id="JEMC01003887">
    <property type="protein sequence ID" value="KYF77677.1"/>
    <property type="molecule type" value="Genomic_DNA"/>
</dbReference>
<gene>
    <name evidence="1" type="ORF">BE18_17805</name>
</gene>
<evidence type="ECO:0000313" key="1">
    <source>
        <dbReference type="EMBL" id="KYF77677.1"/>
    </source>
</evidence>
<organism evidence="1 2">
    <name type="scientific">Sorangium cellulosum</name>
    <name type="common">Polyangium cellulosum</name>
    <dbReference type="NCBI Taxonomy" id="56"/>
    <lineage>
        <taxon>Bacteria</taxon>
        <taxon>Pseudomonadati</taxon>
        <taxon>Myxococcota</taxon>
        <taxon>Polyangia</taxon>
        <taxon>Polyangiales</taxon>
        <taxon>Polyangiaceae</taxon>
        <taxon>Sorangium</taxon>
    </lineage>
</organism>
<accession>A0A150SMC1</accession>
<dbReference type="Gene3D" id="3.40.47.10">
    <property type="match status" value="1"/>
</dbReference>
<dbReference type="SUPFAM" id="SSF53901">
    <property type="entry name" value="Thiolase-like"/>
    <property type="match status" value="1"/>
</dbReference>
<evidence type="ECO:0000313" key="2">
    <source>
        <dbReference type="Proteomes" id="UP000075515"/>
    </source>
</evidence>
<name>A0A150SMC1_SORCE</name>
<comment type="caution">
    <text evidence="1">The sequence shown here is derived from an EMBL/GenBank/DDBJ whole genome shotgun (WGS) entry which is preliminary data.</text>
</comment>
<dbReference type="GO" id="GO:0016746">
    <property type="term" value="F:acyltransferase activity"/>
    <property type="evidence" value="ECO:0007669"/>
    <property type="project" value="InterPro"/>
</dbReference>
<proteinExistence type="predicted"/>
<protein>
    <recommendedName>
        <fullName evidence="3">Beta-ketoacyl synthase N-terminal domain-containing protein</fullName>
    </recommendedName>
</protein>
<dbReference type="InterPro" id="IPR016039">
    <property type="entry name" value="Thiolase-like"/>
</dbReference>
<dbReference type="Proteomes" id="UP000075515">
    <property type="component" value="Unassembled WGS sequence"/>
</dbReference>
<dbReference type="AlphaFoldDB" id="A0A150SMC1"/>
<sequence length="359" mass="38224">MNTRQPSHADAILVGAGARTAGGLTALQVTMSARAQKLAPRESHMFDKNGNRIATTRLRSIGDNVFGLDRLIALGGPALTQAAFPWLSAQRRAGQPEPRLPVIVALPSDRRPGFDPRLRQHLLPALAARAQLPIDLDRSELVCRCRGGGVIAFERALALLRRGDAAAVAVGGIDSYFDPDVLEHLDRELRLHGPETENGFIPGEGSGFVVLVPHTRAHGLRRAGRVLSVGVADEPRPYGSPEPSLAFGMTMALKRAVESARLSGSRSIPWALTDVANERHRVDEWSSAFLRAHLAFTPDAVHDQALLTTGDLGAASAAVLLVMASTRWETGCALGDRALIAAASDGPERGAMIVAREAA</sequence>